<evidence type="ECO:0000259" key="3">
    <source>
        <dbReference type="Pfam" id="PF13349"/>
    </source>
</evidence>
<gene>
    <name evidence="4" type="ORF">EZM97_02460</name>
</gene>
<dbReference type="Proteomes" id="UP000291822">
    <property type="component" value="Unassembled WGS sequence"/>
</dbReference>
<feature type="chain" id="PRO_5020710331" description="DUF4097 domain-containing protein" evidence="2">
    <location>
        <begin position="19"/>
        <end position="258"/>
    </location>
</feature>
<feature type="domain" description="DUF4097" evidence="3">
    <location>
        <begin position="52"/>
        <end position="243"/>
    </location>
</feature>
<feature type="signal peptide" evidence="2">
    <location>
        <begin position="1"/>
        <end position="18"/>
    </location>
</feature>
<name>A0A4R0YSN8_9GAMM</name>
<reference evidence="4 5" key="1">
    <citation type="submission" date="2019-02" db="EMBL/GenBank/DDBJ databases">
        <title>Dyella amyloliquefaciens sp. nov., isolated from forest soil.</title>
        <authorList>
            <person name="Gao Z.-H."/>
            <person name="Qiu L.-H."/>
        </authorList>
    </citation>
    <scope>NUCLEOTIDE SEQUENCE [LARGE SCALE GENOMIC DNA]</scope>
    <source>
        <strain evidence="4 5">KACC 12747</strain>
    </source>
</reference>
<proteinExistence type="predicted"/>
<protein>
    <recommendedName>
        <fullName evidence="3">DUF4097 domain-containing protein</fullName>
    </recommendedName>
</protein>
<dbReference type="InterPro" id="IPR025164">
    <property type="entry name" value="Toastrack_DUF4097"/>
</dbReference>
<dbReference type="Gene3D" id="2.160.20.120">
    <property type="match status" value="1"/>
</dbReference>
<dbReference type="Pfam" id="PF13349">
    <property type="entry name" value="DUF4097"/>
    <property type="match status" value="1"/>
</dbReference>
<evidence type="ECO:0000313" key="4">
    <source>
        <dbReference type="EMBL" id="TCI12242.1"/>
    </source>
</evidence>
<evidence type="ECO:0000256" key="1">
    <source>
        <dbReference type="SAM" id="MobiDB-lite"/>
    </source>
</evidence>
<organism evidence="4 5">
    <name type="scientific">Dyella soli</name>
    <dbReference type="NCBI Taxonomy" id="522319"/>
    <lineage>
        <taxon>Bacteria</taxon>
        <taxon>Pseudomonadati</taxon>
        <taxon>Pseudomonadota</taxon>
        <taxon>Gammaproteobacteria</taxon>
        <taxon>Lysobacterales</taxon>
        <taxon>Rhodanobacteraceae</taxon>
        <taxon>Dyella</taxon>
    </lineage>
</organism>
<dbReference type="RefSeq" id="WP_131150976.1">
    <property type="nucleotide sequence ID" value="NZ_SJTG01000001.1"/>
</dbReference>
<comment type="caution">
    <text evidence="4">The sequence shown here is derived from an EMBL/GenBank/DDBJ whole genome shotgun (WGS) entry which is preliminary data.</text>
</comment>
<accession>A0A4R0YSN8</accession>
<evidence type="ECO:0000313" key="5">
    <source>
        <dbReference type="Proteomes" id="UP000291822"/>
    </source>
</evidence>
<sequence>MRHLFLASLLLLPFAAHAGDSNCRHTAPRELKLDLAGVKSVQVEVRSYDLHVNGVAGSTGEIKGVACASDEKLLPDLVITQHKEGDQLIVEMGTSGRHISINFFGSTSTGLKADMTLPANMPLTVNVGSGDGWVNNVARLDSRVGSGDLHVTKVSGPVSASVGSGDMDVKDIGSLDLGAVGSGDFKGQGINGDARIGSIGSGDVELRDVKGSVRADTLGSGDLTVKGVGGDLSLGAKGSGDVNHSDVRGKVNVPRDRD</sequence>
<dbReference type="EMBL" id="SJTG01000001">
    <property type="protein sequence ID" value="TCI12242.1"/>
    <property type="molecule type" value="Genomic_DNA"/>
</dbReference>
<keyword evidence="2" id="KW-0732">Signal</keyword>
<evidence type="ECO:0000256" key="2">
    <source>
        <dbReference type="SAM" id="SignalP"/>
    </source>
</evidence>
<feature type="region of interest" description="Disordered" evidence="1">
    <location>
        <begin position="234"/>
        <end position="258"/>
    </location>
</feature>
<keyword evidence="5" id="KW-1185">Reference proteome</keyword>
<feature type="compositionally biased region" description="Basic and acidic residues" evidence="1">
    <location>
        <begin position="243"/>
        <end position="258"/>
    </location>
</feature>
<dbReference type="AlphaFoldDB" id="A0A4R0YSN8"/>